<accession>A0A6P8XUB8</accession>
<organism evidence="2 3">
    <name type="scientific">Drosophila albomicans</name>
    <name type="common">Fruit fly</name>
    <dbReference type="NCBI Taxonomy" id="7291"/>
    <lineage>
        <taxon>Eukaryota</taxon>
        <taxon>Metazoa</taxon>
        <taxon>Ecdysozoa</taxon>
        <taxon>Arthropoda</taxon>
        <taxon>Hexapoda</taxon>
        <taxon>Insecta</taxon>
        <taxon>Pterygota</taxon>
        <taxon>Neoptera</taxon>
        <taxon>Endopterygota</taxon>
        <taxon>Diptera</taxon>
        <taxon>Brachycera</taxon>
        <taxon>Muscomorpha</taxon>
        <taxon>Ephydroidea</taxon>
        <taxon>Drosophilidae</taxon>
        <taxon>Drosophila</taxon>
    </lineage>
</organism>
<feature type="chain" id="PRO_5027561091" evidence="1">
    <location>
        <begin position="32"/>
        <end position="126"/>
    </location>
</feature>
<dbReference type="OrthoDB" id="10629977at2759"/>
<dbReference type="Proteomes" id="UP000515160">
    <property type="component" value="Chromosome X"/>
</dbReference>
<protein>
    <submittedName>
        <fullName evidence="3">Uncharacterized protein LOC117576274</fullName>
    </submittedName>
</protein>
<gene>
    <name evidence="3" type="primary">LOC117576274</name>
</gene>
<evidence type="ECO:0000256" key="1">
    <source>
        <dbReference type="SAM" id="SignalP"/>
    </source>
</evidence>
<dbReference type="GeneID" id="117576274"/>
<evidence type="ECO:0000313" key="3">
    <source>
        <dbReference type="RefSeq" id="XP_034116814.1"/>
    </source>
</evidence>
<dbReference type="AlphaFoldDB" id="A0A6P8XUB8"/>
<proteinExistence type="predicted"/>
<reference evidence="3" key="1">
    <citation type="submission" date="2025-08" db="UniProtKB">
        <authorList>
            <consortium name="RefSeq"/>
        </authorList>
    </citation>
    <scope>IDENTIFICATION</scope>
    <source>
        <strain evidence="3">15112-1751.03</strain>
        <tissue evidence="3">Whole Adult</tissue>
    </source>
</reference>
<feature type="signal peptide" evidence="1">
    <location>
        <begin position="1"/>
        <end position="31"/>
    </location>
</feature>
<name>A0A6P8XUB8_DROAB</name>
<dbReference type="RefSeq" id="XP_034116814.1">
    <property type="nucleotide sequence ID" value="XM_034260923.2"/>
</dbReference>
<keyword evidence="1" id="KW-0732">Signal</keyword>
<keyword evidence="2" id="KW-1185">Reference proteome</keyword>
<evidence type="ECO:0000313" key="2">
    <source>
        <dbReference type="Proteomes" id="UP000515160"/>
    </source>
</evidence>
<sequence length="126" mass="14198">MKLLLSIERLCRQLPMILFLLFALALMPAKASPDEAKQSVASVSVAHSSYCQRFDEEIKVSRPLCEQDTIIPLMVKRCYFSCTSANRLSVTRCRSQLAGSIIYPRCDDIFCQATGSDSKRNINDEE</sequence>